<gene>
    <name evidence="2" type="ORF">GGQ60_002502</name>
</gene>
<dbReference type="AlphaFoldDB" id="A0A7W6KB40"/>
<accession>A0A7W6KB40</accession>
<comment type="caution">
    <text evidence="2">The sequence shown here is derived from an EMBL/GenBank/DDBJ whole genome shotgun (WGS) entry which is preliminary data.</text>
</comment>
<dbReference type="EMBL" id="JACIEF010000002">
    <property type="protein sequence ID" value="MBB4108521.1"/>
    <property type="molecule type" value="Genomic_DNA"/>
</dbReference>
<reference evidence="2 3" key="1">
    <citation type="submission" date="2020-08" db="EMBL/GenBank/DDBJ databases">
        <title>Genomic Encyclopedia of Type Strains, Phase IV (KMG-IV): sequencing the most valuable type-strain genomes for metagenomic binning, comparative biology and taxonomic classification.</title>
        <authorList>
            <person name="Goeker M."/>
        </authorList>
    </citation>
    <scope>NUCLEOTIDE SEQUENCE [LARGE SCALE GENOMIC DNA]</scope>
    <source>
        <strain evidence="2 3">DSM 100774</strain>
    </source>
</reference>
<sequence>MSCFVSPEKQVMPFKAEALTLFLATGYFLGIKKDIMLGCRFWAANS</sequence>
<keyword evidence="1" id="KW-0472">Membrane</keyword>
<feature type="transmembrane region" description="Helical" evidence="1">
    <location>
        <begin position="12"/>
        <end position="31"/>
    </location>
</feature>
<keyword evidence="1" id="KW-1133">Transmembrane helix</keyword>
<organism evidence="2 3">
    <name type="scientific">Pedobacter zeae</name>
    <dbReference type="NCBI Taxonomy" id="1737356"/>
    <lineage>
        <taxon>Bacteria</taxon>
        <taxon>Pseudomonadati</taxon>
        <taxon>Bacteroidota</taxon>
        <taxon>Sphingobacteriia</taxon>
        <taxon>Sphingobacteriales</taxon>
        <taxon>Sphingobacteriaceae</taxon>
        <taxon>Pedobacter</taxon>
    </lineage>
</organism>
<name>A0A7W6KB40_9SPHI</name>
<proteinExistence type="predicted"/>
<evidence type="ECO:0000256" key="1">
    <source>
        <dbReference type="SAM" id="Phobius"/>
    </source>
</evidence>
<dbReference type="Proteomes" id="UP000532273">
    <property type="component" value="Unassembled WGS sequence"/>
</dbReference>
<evidence type="ECO:0000313" key="2">
    <source>
        <dbReference type="EMBL" id="MBB4108521.1"/>
    </source>
</evidence>
<protein>
    <submittedName>
        <fullName evidence="2">Uncharacterized protein</fullName>
    </submittedName>
</protein>
<evidence type="ECO:0000313" key="3">
    <source>
        <dbReference type="Proteomes" id="UP000532273"/>
    </source>
</evidence>
<keyword evidence="1" id="KW-0812">Transmembrane</keyword>